<evidence type="ECO:0008006" key="4">
    <source>
        <dbReference type="Google" id="ProtNLM"/>
    </source>
</evidence>
<proteinExistence type="predicted"/>
<keyword evidence="1" id="KW-0472">Membrane</keyword>
<feature type="transmembrane region" description="Helical" evidence="1">
    <location>
        <begin position="153"/>
        <end position="174"/>
    </location>
</feature>
<keyword evidence="1" id="KW-1133">Transmembrane helix</keyword>
<name>A0A1M6YK72_PSETH</name>
<reference evidence="2 3" key="1">
    <citation type="submission" date="2016-11" db="EMBL/GenBank/DDBJ databases">
        <authorList>
            <person name="Jaros S."/>
            <person name="Januszkiewicz K."/>
            <person name="Wedrychowicz H."/>
        </authorList>
    </citation>
    <scope>NUCLEOTIDE SEQUENCE [LARGE SCALE GENOMIC DNA]</scope>
    <source>
        <strain evidence="2 3">DSM 43832</strain>
    </source>
</reference>
<dbReference type="Pfam" id="PF10801">
    <property type="entry name" value="DUF2537"/>
    <property type="match status" value="1"/>
</dbReference>
<evidence type="ECO:0000313" key="2">
    <source>
        <dbReference type="EMBL" id="SHL18666.1"/>
    </source>
</evidence>
<gene>
    <name evidence="2" type="ORF">SAMN05443637_12074</name>
</gene>
<feature type="transmembrane region" description="Helical" evidence="1">
    <location>
        <begin position="94"/>
        <end position="120"/>
    </location>
</feature>
<dbReference type="Proteomes" id="UP000184363">
    <property type="component" value="Unassembled WGS sequence"/>
</dbReference>
<sequence length="177" mass="18816">MELGDRQPGDPPLPADLQAAVDEWVTYAGAVARSGRPEELELLRRRGRQLASRVSGVLGRPVEFVDPVNGAVEHVTVGTGPLPRLREPTGPTPWGTGLVISGFTGVFVALADVTLCWAFADAFGAVWVPANLLVCFGLAPSLWLMRRFAVWRWFAYGAAAGLAAAWIVLLLGSLGPG</sequence>
<evidence type="ECO:0000256" key="1">
    <source>
        <dbReference type="SAM" id="Phobius"/>
    </source>
</evidence>
<evidence type="ECO:0000313" key="3">
    <source>
        <dbReference type="Proteomes" id="UP000184363"/>
    </source>
</evidence>
<dbReference type="STRING" id="1848.SAMN05443637_12074"/>
<feature type="transmembrane region" description="Helical" evidence="1">
    <location>
        <begin position="126"/>
        <end position="144"/>
    </location>
</feature>
<accession>A0A1M6YK72</accession>
<keyword evidence="3" id="KW-1185">Reference proteome</keyword>
<dbReference type="InterPro" id="IPR024244">
    <property type="entry name" value="DUF2537"/>
</dbReference>
<protein>
    <recommendedName>
        <fullName evidence="4">DUF2537 domain-containing protein</fullName>
    </recommendedName>
</protein>
<dbReference type="RefSeq" id="WP_084755697.1">
    <property type="nucleotide sequence ID" value="NZ_CALGVN010000030.1"/>
</dbReference>
<dbReference type="EMBL" id="FRAP01000020">
    <property type="protein sequence ID" value="SHL18666.1"/>
    <property type="molecule type" value="Genomic_DNA"/>
</dbReference>
<dbReference type="OrthoDB" id="3573230at2"/>
<keyword evidence="1" id="KW-0812">Transmembrane</keyword>
<dbReference type="AlphaFoldDB" id="A0A1M6YK72"/>
<organism evidence="2 3">
    <name type="scientific">Pseudonocardia thermophila</name>
    <dbReference type="NCBI Taxonomy" id="1848"/>
    <lineage>
        <taxon>Bacteria</taxon>
        <taxon>Bacillati</taxon>
        <taxon>Actinomycetota</taxon>
        <taxon>Actinomycetes</taxon>
        <taxon>Pseudonocardiales</taxon>
        <taxon>Pseudonocardiaceae</taxon>
        <taxon>Pseudonocardia</taxon>
    </lineage>
</organism>